<dbReference type="PANTHER" id="PTHR43806:SF58">
    <property type="entry name" value="ALKALINE PROTEASE 1-RELATED"/>
    <property type="match status" value="1"/>
</dbReference>
<name>A0A179GYG4_PURLI</name>
<dbReference type="PROSITE" id="PS51892">
    <property type="entry name" value="SUBTILASE"/>
    <property type="match status" value="1"/>
</dbReference>
<keyword evidence="3 7" id="KW-0732">Signal</keyword>
<dbReference type="AlphaFoldDB" id="A0A179GYG4"/>
<evidence type="ECO:0000256" key="3">
    <source>
        <dbReference type="ARBA" id="ARBA00022729"/>
    </source>
</evidence>
<dbReference type="GO" id="GO:0004252">
    <property type="term" value="F:serine-type endopeptidase activity"/>
    <property type="evidence" value="ECO:0007669"/>
    <property type="project" value="UniProtKB-UniRule"/>
</dbReference>
<dbReference type="InterPro" id="IPR036852">
    <property type="entry name" value="Peptidase_S8/S53_dom_sf"/>
</dbReference>
<feature type="domain" description="Peptidase S8/S53" evidence="8">
    <location>
        <begin position="138"/>
        <end position="376"/>
    </location>
</feature>
<dbReference type="PRINTS" id="PR00723">
    <property type="entry name" value="SUBTILISIN"/>
</dbReference>
<keyword evidence="4 6" id="KW-0378">Hydrolase</keyword>
<evidence type="ECO:0000256" key="7">
    <source>
        <dbReference type="SAM" id="SignalP"/>
    </source>
</evidence>
<dbReference type="SUPFAM" id="SSF52743">
    <property type="entry name" value="Subtilisin-like"/>
    <property type="match status" value="1"/>
</dbReference>
<feature type="active site" description="Charge relay system" evidence="6">
    <location>
        <position position="333"/>
    </location>
</feature>
<evidence type="ECO:0000256" key="2">
    <source>
        <dbReference type="ARBA" id="ARBA00022670"/>
    </source>
</evidence>
<evidence type="ECO:0000259" key="9">
    <source>
        <dbReference type="Pfam" id="PF05922"/>
    </source>
</evidence>
<dbReference type="CDD" id="cd04077">
    <property type="entry name" value="Peptidases_S8_PCSK9_ProteinaseK_like"/>
    <property type="match status" value="1"/>
</dbReference>
<gene>
    <name evidence="10" type="ORF">VFPBJ_04917</name>
</gene>
<keyword evidence="2 6" id="KW-0645">Protease</keyword>
<evidence type="ECO:0000256" key="1">
    <source>
        <dbReference type="ARBA" id="ARBA00011073"/>
    </source>
</evidence>
<proteinExistence type="inferred from homology"/>
<feature type="active site" description="Charge relay system" evidence="6">
    <location>
        <position position="178"/>
    </location>
</feature>
<organism evidence="10 11">
    <name type="scientific">Purpureocillium lilacinum</name>
    <name type="common">Paecilomyces lilacinus</name>
    <dbReference type="NCBI Taxonomy" id="33203"/>
    <lineage>
        <taxon>Eukaryota</taxon>
        <taxon>Fungi</taxon>
        <taxon>Dikarya</taxon>
        <taxon>Ascomycota</taxon>
        <taxon>Pezizomycotina</taxon>
        <taxon>Sordariomycetes</taxon>
        <taxon>Hypocreomycetidae</taxon>
        <taxon>Hypocreales</taxon>
        <taxon>Ophiocordycipitaceae</taxon>
        <taxon>Purpureocillium</taxon>
    </lineage>
</organism>
<dbReference type="InterPro" id="IPR050131">
    <property type="entry name" value="Peptidase_S8_subtilisin-like"/>
</dbReference>
<dbReference type="InterPro" id="IPR015500">
    <property type="entry name" value="Peptidase_S8_subtilisin-rel"/>
</dbReference>
<evidence type="ECO:0000259" key="8">
    <source>
        <dbReference type="Pfam" id="PF00082"/>
    </source>
</evidence>
<dbReference type="PANTHER" id="PTHR43806">
    <property type="entry name" value="PEPTIDASE S8"/>
    <property type="match status" value="1"/>
</dbReference>
<feature type="chain" id="PRO_5012339461" evidence="7">
    <location>
        <begin position="16"/>
        <end position="420"/>
    </location>
</feature>
<dbReference type="PROSITE" id="PS00137">
    <property type="entry name" value="SUBTILASE_HIS"/>
    <property type="match status" value="1"/>
</dbReference>
<dbReference type="InterPro" id="IPR010259">
    <property type="entry name" value="S8pro/Inhibitor_I9"/>
</dbReference>
<feature type="signal peptide" evidence="7">
    <location>
        <begin position="1"/>
        <end position="15"/>
    </location>
</feature>
<dbReference type="InterPro" id="IPR000209">
    <property type="entry name" value="Peptidase_S8/S53_dom"/>
</dbReference>
<evidence type="ECO:0000313" key="10">
    <source>
        <dbReference type="EMBL" id="OAQ82333.1"/>
    </source>
</evidence>
<dbReference type="Gene3D" id="3.30.70.80">
    <property type="entry name" value="Peptidase S8 propeptide/proteinase inhibitor I9"/>
    <property type="match status" value="1"/>
</dbReference>
<keyword evidence="5 6" id="KW-0720">Serine protease</keyword>
<comment type="similarity">
    <text evidence="1 6">Belongs to the peptidase S8 family.</text>
</comment>
<evidence type="ECO:0000256" key="4">
    <source>
        <dbReference type="ARBA" id="ARBA00022801"/>
    </source>
</evidence>
<dbReference type="Pfam" id="PF00082">
    <property type="entry name" value="Peptidase_S8"/>
    <property type="match status" value="1"/>
</dbReference>
<comment type="caution">
    <text evidence="10">The sequence shown here is derived from an EMBL/GenBank/DDBJ whole genome shotgun (WGS) entry which is preliminary data.</text>
</comment>
<dbReference type="GO" id="GO:0005576">
    <property type="term" value="C:extracellular region"/>
    <property type="evidence" value="ECO:0007669"/>
    <property type="project" value="UniProtKB-ARBA"/>
</dbReference>
<protein>
    <submittedName>
        <fullName evidence="10">Alkaline serine protease P32</fullName>
    </submittedName>
</protein>
<dbReference type="InterPro" id="IPR022398">
    <property type="entry name" value="Peptidase_S8_His-AS"/>
</dbReference>
<dbReference type="EMBL" id="LSBH01000003">
    <property type="protein sequence ID" value="OAQ82333.1"/>
    <property type="molecule type" value="Genomic_DNA"/>
</dbReference>
<evidence type="ECO:0000256" key="6">
    <source>
        <dbReference type="PROSITE-ProRule" id="PRU01240"/>
    </source>
</evidence>
<dbReference type="Gene3D" id="3.40.50.200">
    <property type="entry name" value="Peptidase S8/S53 domain"/>
    <property type="match status" value="1"/>
</dbReference>
<dbReference type="Pfam" id="PF05922">
    <property type="entry name" value="Inhibitor_I9"/>
    <property type="match status" value="1"/>
</dbReference>
<sequence>MQLSLFFAFLPLVLASPSATVKAKRSSPAPLLVPRGEVVARDSYIVKFNDDISSSVVDEAVRQVPGDVQRIYGDVFKGFVGTLDEKTLSSLRNRPEVDFVEVHGILSETRVDTQAGADWGLGSTSTRDDVFTFDNSGGKGTCVYIIDSGLKDTLEEFQGNAEQVKSFVRGQETDVTGHGTAIAGVIGSKTYGVAKHAKLLGVKIVNDTGQGQEADLIKAFNFVASDAKKRKCPKGVIVNVSLACNHAENVDRAAASLTNLGIFVVTGAGNAHADACELSPGSEPSVCTVASTNRKKRFAPWSNWGKCVNILAPGEEIKTVDLDGGELVVSGTSLAAPHVAGVAAYLQGLQDKGARMNARELMAHILQLATKNAIGGVPYGTPNLLLFNGGGAKVQRPESPDRQGSRWALFRTSRARHGVA</sequence>
<reference evidence="10 11" key="1">
    <citation type="submission" date="2016-01" db="EMBL/GenBank/DDBJ databases">
        <title>Biosynthesis of antibiotic leucinostatins and their inhibition on Phytophthora in bio-control Purpureocillium lilacinum.</title>
        <authorList>
            <person name="Wang G."/>
            <person name="Liu Z."/>
            <person name="Lin R."/>
            <person name="Li E."/>
            <person name="Mao Z."/>
            <person name="Ling J."/>
            <person name="Yin W."/>
            <person name="Xie B."/>
        </authorList>
    </citation>
    <scope>NUCLEOTIDE SEQUENCE [LARGE SCALE GENOMIC DNA]</scope>
    <source>
        <strain evidence="10">PLBJ-1</strain>
    </source>
</reference>
<dbReference type="InterPro" id="IPR034193">
    <property type="entry name" value="PCSK9_ProteinaseK-like"/>
</dbReference>
<evidence type="ECO:0000313" key="11">
    <source>
        <dbReference type="Proteomes" id="UP000078240"/>
    </source>
</evidence>
<dbReference type="InterPro" id="IPR023828">
    <property type="entry name" value="Peptidase_S8_Ser-AS"/>
</dbReference>
<evidence type="ECO:0000256" key="5">
    <source>
        <dbReference type="ARBA" id="ARBA00022825"/>
    </source>
</evidence>
<dbReference type="PROSITE" id="PS00138">
    <property type="entry name" value="SUBTILASE_SER"/>
    <property type="match status" value="1"/>
</dbReference>
<dbReference type="SUPFAM" id="SSF54897">
    <property type="entry name" value="Protease propeptides/inhibitors"/>
    <property type="match status" value="1"/>
</dbReference>
<dbReference type="GO" id="GO:0006508">
    <property type="term" value="P:proteolysis"/>
    <property type="evidence" value="ECO:0007669"/>
    <property type="project" value="UniProtKB-KW"/>
</dbReference>
<feature type="domain" description="Inhibitor I9" evidence="9">
    <location>
        <begin position="53"/>
        <end position="101"/>
    </location>
</feature>
<dbReference type="InterPro" id="IPR037045">
    <property type="entry name" value="S8pro/Inhibitor_I9_sf"/>
</dbReference>
<feature type="active site" description="Charge relay system" evidence="6">
    <location>
        <position position="147"/>
    </location>
</feature>
<dbReference type="Proteomes" id="UP000078240">
    <property type="component" value="Unassembled WGS sequence"/>
</dbReference>
<accession>A0A179GYG4</accession>